<protein>
    <submittedName>
        <fullName evidence="3">Uncharacterized protein</fullName>
    </submittedName>
</protein>
<sequence>MWGAFEQHINPGDVTVELYDYSEEAIASTTMEAVTITLEDNPQVIGVNAPEQTGNTIEIPEVEGITYFVNGEQAEAGELPVPMEGFTVTAEANEGYEFQHGAITEWDFEFDPWAIDPELSIDPEVIIPESDFTITISGLEDIAGETVESALWFDAEITDQRTFVTWPDESDTQVTVPEDGVVTLDQTAIPAEALEPDPWEAADEGATLTATLVQDDGNILMGEQSVELALEAPPEVVTPIEPEHNPEANRIYIADQEGISWSTGTGVHDIPEEGLTVTAEPEDGYTFDGAQDEWHFDYTPEEPTPEMATPVAPAQDGNSVTVPEVEGVEYSAEGTVDIPEEGLTIEATPAEGYEFPEDATTSWTFNYIDSEPELVEVEPEAPSQDGNTVVVPEVEGVLYFPEPGEHSVPEDGLTVTAEPAEGYTFPEGTDAEWSFSHIEEDDDDDDDTTPPPSDDDDTPPPSDDGTPPPSDDDDTPPPSDDDDTVAPSITVDVDEVRAGDDLSIEGEGFPAGESVEFSLNPELGSAEADSGGTLSATVTIPEDLEPGEYTLTATPETGDAATATITVLEPEDAGAGPAGDDVSDEEDLAATGTIQGAIILALLALAAVSFGTMALIIARMRPQEIA</sequence>
<proteinExistence type="predicted"/>
<organism evidence="3 4">
    <name type="scientific">Nesterenkonia sedimenti</name>
    <dbReference type="NCBI Taxonomy" id="1463632"/>
    <lineage>
        <taxon>Bacteria</taxon>
        <taxon>Bacillati</taxon>
        <taxon>Actinomycetota</taxon>
        <taxon>Actinomycetes</taxon>
        <taxon>Micrococcales</taxon>
        <taxon>Micrococcaceae</taxon>
        <taxon>Nesterenkonia</taxon>
    </lineage>
</organism>
<keyword evidence="2" id="KW-1133">Transmembrane helix</keyword>
<keyword evidence="2" id="KW-0472">Membrane</keyword>
<dbReference type="RefSeq" id="WP_168886522.1">
    <property type="nucleotide sequence ID" value="NZ_JABAHY010000002.1"/>
</dbReference>
<gene>
    <name evidence="3" type="ORF">HGQ17_03175</name>
</gene>
<name>A0A7X8THV5_9MICC</name>
<dbReference type="AlphaFoldDB" id="A0A7X8THV5"/>
<comment type="caution">
    <text evidence="3">The sequence shown here is derived from an EMBL/GenBank/DDBJ whole genome shotgun (WGS) entry which is preliminary data.</text>
</comment>
<reference evidence="3 4" key="1">
    <citation type="submission" date="2020-04" db="EMBL/GenBank/DDBJ databases">
        <title>Nesterenkonia sp. nov., isolated from marine sediment.</title>
        <authorList>
            <person name="Zhang G."/>
        </authorList>
    </citation>
    <scope>NUCLEOTIDE SEQUENCE [LARGE SCALE GENOMIC DNA]</scope>
    <source>
        <strain evidence="3 4">MY13</strain>
    </source>
</reference>
<dbReference type="EMBL" id="JABAHY010000002">
    <property type="protein sequence ID" value="NLS09018.1"/>
    <property type="molecule type" value="Genomic_DNA"/>
</dbReference>
<feature type="compositionally biased region" description="Pro residues" evidence="1">
    <location>
        <begin position="459"/>
        <end position="469"/>
    </location>
</feature>
<keyword evidence="4" id="KW-1185">Reference proteome</keyword>
<feature type="region of interest" description="Disordered" evidence="1">
    <location>
        <begin position="439"/>
        <end position="492"/>
    </location>
</feature>
<evidence type="ECO:0000256" key="1">
    <source>
        <dbReference type="SAM" id="MobiDB-lite"/>
    </source>
</evidence>
<feature type="compositionally biased region" description="Acidic residues" evidence="1">
    <location>
        <begin position="470"/>
        <end position="484"/>
    </location>
</feature>
<accession>A0A7X8THV5</accession>
<evidence type="ECO:0000256" key="2">
    <source>
        <dbReference type="SAM" id="Phobius"/>
    </source>
</evidence>
<keyword evidence="2" id="KW-0812">Transmembrane</keyword>
<dbReference type="Proteomes" id="UP000523139">
    <property type="component" value="Unassembled WGS sequence"/>
</dbReference>
<evidence type="ECO:0000313" key="3">
    <source>
        <dbReference type="EMBL" id="NLS09018.1"/>
    </source>
</evidence>
<feature type="transmembrane region" description="Helical" evidence="2">
    <location>
        <begin position="597"/>
        <end position="618"/>
    </location>
</feature>
<feature type="compositionally biased region" description="Acidic residues" evidence="1">
    <location>
        <begin position="439"/>
        <end position="458"/>
    </location>
</feature>
<evidence type="ECO:0000313" key="4">
    <source>
        <dbReference type="Proteomes" id="UP000523139"/>
    </source>
</evidence>